<dbReference type="Pfam" id="PF00271">
    <property type="entry name" value="Helicase_C"/>
    <property type="match status" value="1"/>
</dbReference>
<dbReference type="Gene3D" id="3.30.420.10">
    <property type="entry name" value="Ribonuclease H-like superfamily/Ribonuclease H"/>
    <property type="match status" value="1"/>
</dbReference>
<dbReference type="InterPro" id="IPR012337">
    <property type="entry name" value="RNaseH-like_sf"/>
</dbReference>
<sequence length="1215" mass="133484">MRHVDVRTSRTLWTRHTLSVRLLDNAATLKRGLLLQCGHTIGTRASADQPSDTTASSNDSQLLRALEYEKEKKFVNVKGKQFPSFKDFLATQLKEMYERVPRDSNIQYQIKSVLRDVERYEELTINQRTNVVRQVEQMLKNPELSHLTGEPSPPPKAPSSSADLKINLSATSRSPPTITRSGREIRKSESTNKASPPPPPLKAERVVIVFDIETTGLKQHSDRIIEIAAMNAEDSSLSMVTLVNPGRIKLPKKITEITGIQPGDLASSKIPAFPEAARRFEEFIEAQRSKFKSNPEVVLVAHNGRRFDVPFLEEEYKRANRVMPDYWQFLDSLPLARRAWPTKQGYGLGSLCEFLQVEVEGELHRALADVQALRRVYLASMERLTESNPLERDTFTITSPKKNDSPPPPTYEGQFPTRYSESGRPEEAEARGPGRPPFVNDVEELVVDGESLQEDDAASAKPTPRTPAPFIWAAPDPIAAWEAADSNTTRGAAGPLDPLPSGAHLELVAGEGINDTQGVYDLPVEDIPGLTSQKKNALKKDGVDTLRKLLLGNFPKEYKEYSPWGSVELQPGTHFVTKGYVSKAYGVGGRGNALTMLRIDVGASSPEGPLYPHSQQAQLELKKYAFVIGAARKEASKYMGQYVTVYGCLKKLADAGAPDKLPVWELEYQYILKLHEEGDCLDTQVKAWYSSRKKIKAEDFQEKLIPAALQTVHRLADPIPQASTSALALPSLQVALRDIHCPSSEATIVNARRRLAFDELLFLQLGLLRICVTGTALMDSVRGKVGFDLTGAQDRALKEILADMAGPQPMLRLMQGDVGSGKTVVAFLALLAAVGSGWQGAVIAPTEVRVEILTGSTRESKRKEIRSGLELGRVHVVIGTHALLQDSVQFHRLGLAVIDEQHRFGVRQRAAMVKDSAAAPHILAMSATPIPRTVAMVQYGLYALSAIDSSPPGRKRVDTFVKFAAGPNSEARAMVYEKVKQQVSDGGRAYIICPLVESSEACSMSDVADVVKTKQRLEENELKGLKCALMHGQMGSDEKDAVLRDFKEGKDQVLVATTVVEVGVDVPEANVIVVESAERFGLAQLHQLRGRVGRGKRQSFCYLLTSGKEEPGGGTSDRLRVMEQCYNGFEIAEADLMRRGAGNMLGMQQSGGGGILQALQDRGLPQLANFMTDRTLLEAARGAAAELISENEGQLPPTLLKAVDEFLPQFDELDL</sequence>
<dbReference type="AlphaFoldDB" id="A0AAE0KVX9"/>
<dbReference type="GO" id="GO:0003677">
    <property type="term" value="F:DNA binding"/>
    <property type="evidence" value="ECO:0007669"/>
    <property type="project" value="UniProtKB-KW"/>
</dbReference>
<dbReference type="SMART" id="SM00479">
    <property type="entry name" value="EXOIII"/>
    <property type="match status" value="1"/>
</dbReference>
<evidence type="ECO:0000256" key="6">
    <source>
        <dbReference type="ARBA" id="ARBA00023125"/>
    </source>
</evidence>
<reference evidence="11 12" key="1">
    <citation type="journal article" date="2015" name="Genome Biol. Evol.">
        <title>Comparative Genomics of a Bacterivorous Green Alga Reveals Evolutionary Causalities and Consequences of Phago-Mixotrophic Mode of Nutrition.</title>
        <authorList>
            <person name="Burns J.A."/>
            <person name="Paasch A."/>
            <person name="Narechania A."/>
            <person name="Kim E."/>
        </authorList>
    </citation>
    <scope>NUCLEOTIDE SEQUENCE [LARGE SCALE GENOMIC DNA]</scope>
    <source>
        <strain evidence="11 12">PLY_AMNH</strain>
    </source>
</reference>
<dbReference type="InterPro" id="IPR047112">
    <property type="entry name" value="RecG/Mfd"/>
</dbReference>
<keyword evidence="5" id="KW-0067">ATP-binding</keyword>
<gene>
    <name evidence="11" type="ORF">CYMTET_28402</name>
</gene>
<name>A0AAE0KVX9_9CHLO</name>
<organism evidence="11 12">
    <name type="scientific">Cymbomonas tetramitiformis</name>
    <dbReference type="NCBI Taxonomy" id="36881"/>
    <lineage>
        <taxon>Eukaryota</taxon>
        <taxon>Viridiplantae</taxon>
        <taxon>Chlorophyta</taxon>
        <taxon>Pyramimonadophyceae</taxon>
        <taxon>Pyramimonadales</taxon>
        <taxon>Pyramimonadaceae</taxon>
        <taxon>Cymbomonas</taxon>
    </lineage>
</organism>
<dbReference type="SUPFAM" id="SSF53098">
    <property type="entry name" value="Ribonuclease H-like"/>
    <property type="match status" value="1"/>
</dbReference>
<dbReference type="Pfam" id="PF00929">
    <property type="entry name" value="RNase_T"/>
    <property type="match status" value="1"/>
</dbReference>
<dbReference type="InterPro" id="IPR011545">
    <property type="entry name" value="DEAD/DEAH_box_helicase_dom"/>
</dbReference>
<dbReference type="InterPro" id="IPR027417">
    <property type="entry name" value="P-loop_NTPase"/>
</dbReference>
<dbReference type="GO" id="GO:0005524">
    <property type="term" value="F:ATP binding"/>
    <property type="evidence" value="ECO:0007669"/>
    <property type="project" value="UniProtKB-KW"/>
</dbReference>
<dbReference type="SUPFAM" id="SSF52540">
    <property type="entry name" value="P-loop containing nucleoside triphosphate hydrolases"/>
    <property type="match status" value="1"/>
</dbReference>
<feature type="region of interest" description="Disordered" evidence="8">
    <location>
        <begin position="167"/>
        <end position="200"/>
    </location>
</feature>
<keyword evidence="12" id="KW-1185">Reference proteome</keyword>
<feature type="compositionally biased region" description="Basic and acidic residues" evidence="8">
    <location>
        <begin position="421"/>
        <end position="432"/>
    </location>
</feature>
<evidence type="ECO:0000259" key="10">
    <source>
        <dbReference type="PROSITE" id="PS51194"/>
    </source>
</evidence>
<dbReference type="GO" id="GO:0003678">
    <property type="term" value="F:DNA helicase activity"/>
    <property type="evidence" value="ECO:0007669"/>
    <property type="project" value="TreeGrafter"/>
</dbReference>
<evidence type="ECO:0000256" key="3">
    <source>
        <dbReference type="ARBA" id="ARBA00022801"/>
    </source>
</evidence>
<evidence type="ECO:0000256" key="4">
    <source>
        <dbReference type="ARBA" id="ARBA00022806"/>
    </source>
</evidence>
<protein>
    <recommendedName>
        <fullName evidence="13">ATP-dependent DNA helicase RecG</fullName>
    </recommendedName>
</protein>
<keyword evidence="1" id="KW-0547">Nucleotide-binding</keyword>
<dbReference type="PANTHER" id="PTHR47964:SF1">
    <property type="entry name" value="ATP-DEPENDENT DNA HELICASE HOMOLOG RECG, CHLOROPLASTIC"/>
    <property type="match status" value="1"/>
</dbReference>
<dbReference type="PROSITE" id="PS51194">
    <property type="entry name" value="HELICASE_CTER"/>
    <property type="match status" value="1"/>
</dbReference>
<dbReference type="SMART" id="SM00487">
    <property type="entry name" value="DEXDc"/>
    <property type="match status" value="1"/>
</dbReference>
<feature type="domain" description="Helicase ATP-binding" evidence="9">
    <location>
        <begin position="803"/>
        <end position="947"/>
    </location>
</feature>
<evidence type="ECO:0000256" key="7">
    <source>
        <dbReference type="ARBA" id="ARBA00023204"/>
    </source>
</evidence>
<proteinExistence type="predicted"/>
<evidence type="ECO:0000256" key="8">
    <source>
        <dbReference type="SAM" id="MobiDB-lite"/>
    </source>
</evidence>
<feature type="domain" description="Helicase C-terminal" evidence="10">
    <location>
        <begin position="978"/>
        <end position="1142"/>
    </location>
</feature>
<dbReference type="SMART" id="SM00490">
    <property type="entry name" value="HELICc"/>
    <property type="match status" value="1"/>
</dbReference>
<evidence type="ECO:0000259" key="9">
    <source>
        <dbReference type="PROSITE" id="PS51192"/>
    </source>
</evidence>
<keyword evidence="4" id="KW-0347">Helicase</keyword>
<dbReference type="InterPro" id="IPR036397">
    <property type="entry name" value="RNaseH_sf"/>
</dbReference>
<evidence type="ECO:0000313" key="12">
    <source>
        <dbReference type="Proteomes" id="UP001190700"/>
    </source>
</evidence>
<dbReference type="InterPro" id="IPR001650">
    <property type="entry name" value="Helicase_C-like"/>
</dbReference>
<evidence type="ECO:0000256" key="2">
    <source>
        <dbReference type="ARBA" id="ARBA00022763"/>
    </source>
</evidence>
<comment type="caution">
    <text evidence="11">The sequence shown here is derived from an EMBL/GenBank/DDBJ whole genome shotgun (WGS) entry which is preliminary data.</text>
</comment>
<dbReference type="InterPro" id="IPR014001">
    <property type="entry name" value="Helicase_ATP-bd"/>
</dbReference>
<dbReference type="Pfam" id="PF00270">
    <property type="entry name" value="DEAD"/>
    <property type="match status" value="1"/>
</dbReference>
<keyword evidence="6" id="KW-0238">DNA-binding</keyword>
<evidence type="ECO:0000313" key="11">
    <source>
        <dbReference type="EMBL" id="KAK3262756.1"/>
    </source>
</evidence>
<dbReference type="GO" id="GO:0016787">
    <property type="term" value="F:hydrolase activity"/>
    <property type="evidence" value="ECO:0007669"/>
    <property type="project" value="UniProtKB-KW"/>
</dbReference>
<dbReference type="CDD" id="cd06127">
    <property type="entry name" value="DEDDh"/>
    <property type="match status" value="1"/>
</dbReference>
<evidence type="ECO:0008006" key="13">
    <source>
        <dbReference type="Google" id="ProtNLM"/>
    </source>
</evidence>
<keyword evidence="2" id="KW-0227">DNA damage</keyword>
<dbReference type="EMBL" id="LGRX02015975">
    <property type="protein sequence ID" value="KAK3262756.1"/>
    <property type="molecule type" value="Genomic_DNA"/>
</dbReference>
<dbReference type="GO" id="GO:0006281">
    <property type="term" value="P:DNA repair"/>
    <property type="evidence" value="ECO:0007669"/>
    <property type="project" value="UniProtKB-KW"/>
</dbReference>
<evidence type="ECO:0000256" key="5">
    <source>
        <dbReference type="ARBA" id="ARBA00022840"/>
    </source>
</evidence>
<dbReference type="PANTHER" id="PTHR47964">
    <property type="entry name" value="ATP-DEPENDENT DNA HELICASE HOMOLOG RECG, CHLOROPLASTIC"/>
    <property type="match status" value="1"/>
</dbReference>
<feature type="compositionally biased region" description="Polar residues" evidence="8">
    <location>
        <begin position="168"/>
        <end position="180"/>
    </location>
</feature>
<keyword evidence="3" id="KW-0378">Hydrolase</keyword>
<dbReference type="InterPro" id="IPR013520">
    <property type="entry name" value="Ribonucl_H"/>
</dbReference>
<accession>A0AAE0KVX9</accession>
<feature type="compositionally biased region" description="Basic and acidic residues" evidence="8">
    <location>
        <begin position="181"/>
        <end position="190"/>
    </location>
</feature>
<evidence type="ECO:0000256" key="1">
    <source>
        <dbReference type="ARBA" id="ARBA00022741"/>
    </source>
</evidence>
<feature type="region of interest" description="Disordered" evidence="8">
    <location>
        <begin position="389"/>
        <end position="440"/>
    </location>
</feature>
<keyword evidence="7" id="KW-0234">DNA repair</keyword>
<dbReference type="PROSITE" id="PS51192">
    <property type="entry name" value="HELICASE_ATP_BIND_1"/>
    <property type="match status" value="1"/>
</dbReference>
<dbReference type="Proteomes" id="UP001190700">
    <property type="component" value="Unassembled WGS sequence"/>
</dbReference>
<dbReference type="Gene3D" id="3.40.50.300">
    <property type="entry name" value="P-loop containing nucleotide triphosphate hydrolases"/>
    <property type="match status" value="3"/>
</dbReference>